<keyword evidence="9" id="KW-0119">Carbohydrate metabolism</keyword>
<dbReference type="InterPro" id="IPR013784">
    <property type="entry name" value="Carb-bd-like_fold"/>
</dbReference>
<dbReference type="GO" id="GO:0004134">
    <property type="term" value="F:4-alpha-glucanotransferase activity"/>
    <property type="evidence" value="ECO:0007669"/>
    <property type="project" value="UniProtKB-EC"/>
</dbReference>
<evidence type="ECO:0000256" key="6">
    <source>
        <dbReference type="ARBA" id="ARBA00022490"/>
    </source>
</evidence>
<proteinExistence type="inferred from homology"/>
<evidence type="ECO:0000256" key="5">
    <source>
        <dbReference type="ARBA" id="ARBA00020295"/>
    </source>
</evidence>
<evidence type="ECO:0000256" key="8">
    <source>
        <dbReference type="ARBA" id="ARBA00022679"/>
    </source>
</evidence>
<dbReference type="PANTHER" id="PTHR32518">
    <property type="match status" value="1"/>
</dbReference>
<comment type="subcellular location">
    <subcellularLocation>
        <location evidence="2">Cytoplasm</location>
    </subcellularLocation>
</comment>
<dbReference type="Gene3D" id="3.20.20.80">
    <property type="entry name" value="Glycosidases"/>
    <property type="match status" value="2"/>
</dbReference>
<evidence type="ECO:0000256" key="2">
    <source>
        <dbReference type="ARBA" id="ARBA00004496"/>
    </source>
</evidence>
<protein>
    <recommendedName>
        <fullName evidence="5">4-alpha-glucanotransferase</fullName>
        <ecNumber evidence="4">2.4.1.25</ecNumber>
    </recommendedName>
    <alternativeName>
        <fullName evidence="10">Amylomaltase</fullName>
    </alternativeName>
    <alternativeName>
        <fullName evidence="11">Disproportionating enzyme</fullName>
    </alternativeName>
</protein>
<dbReference type="InterPro" id="IPR017853">
    <property type="entry name" value="GH"/>
</dbReference>
<dbReference type="OrthoDB" id="9811841at2"/>
<reference evidence="13 14" key="1">
    <citation type="submission" date="2018-11" db="EMBL/GenBank/DDBJ databases">
        <title>Draft genome sequence of Ferruginibacter sp. BO-59.</title>
        <authorList>
            <person name="Im W.T."/>
        </authorList>
    </citation>
    <scope>NUCLEOTIDE SEQUENCE [LARGE SCALE GENOMIC DNA]</scope>
    <source>
        <strain evidence="13 14">BO-59</strain>
    </source>
</reference>
<evidence type="ECO:0000256" key="4">
    <source>
        <dbReference type="ARBA" id="ARBA00012560"/>
    </source>
</evidence>
<keyword evidence="7" id="KW-0328">Glycosyltransferase</keyword>
<accession>A0A3M9N4Q3</accession>
<name>A0A3M9N4Q3_9BACT</name>
<comment type="caution">
    <text evidence="13">The sequence shown here is derived from an EMBL/GenBank/DDBJ whole genome shotgun (WGS) entry which is preliminary data.</text>
</comment>
<dbReference type="PROSITE" id="PS51166">
    <property type="entry name" value="CBM20"/>
    <property type="match status" value="2"/>
</dbReference>
<dbReference type="Pfam" id="PF02446">
    <property type="entry name" value="Glyco_hydro_77"/>
    <property type="match status" value="1"/>
</dbReference>
<dbReference type="InterPro" id="IPR002044">
    <property type="entry name" value="CBM20"/>
</dbReference>
<dbReference type="GO" id="GO:0005975">
    <property type="term" value="P:carbohydrate metabolic process"/>
    <property type="evidence" value="ECO:0007669"/>
    <property type="project" value="InterPro"/>
</dbReference>
<dbReference type="Pfam" id="PF00686">
    <property type="entry name" value="CBM_20"/>
    <property type="match status" value="2"/>
</dbReference>
<feature type="domain" description="CBM20" evidence="12">
    <location>
        <begin position="126"/>
        <end position="241"/>
    </location>
</feature>
<evidence type="ECO:0000256" key="7">
    <source>
        <dbReference type="ARBA" id="ARBA00022676"/>
    </source>
</evidence>
<evidence type="ECO:0000313" key="14">
    <source>
        <dbReference type="Proteomes" id="UP000267223"/>
    </source>
</evidence>
<evidence type="ECO:0000256" key="1">
    <source>
        <dbReference type="ARBA" id="ARBA00000439"/>
    </source>
</evidence>
<keyword evidence="14" id="KW-1185">Reference proteome</keyword>
<dbReference type="PANTHER" id="PTHR32518:SF3">
    <property type="entry name" value="4-ALPHA-GLUCANOTRANSFERASE"/>
    <property type="match status" value="1"/>
</dbReference>
<keyword evidence="6" id="KW-0963">Cytoplasm</keyword>
<evidence type="ECO:0000256" key="9">
    <source>
        <dbReference type="ARBA" id="ARBA00023277"/>
    </source>
</evidence>
<feature type="domain" description="CBM20" evidence="12">
    <location>
        <begin position="1"/>
        <end position="100"/>
    </location>
</feature>
<evidence type="ECO:0000256" key="10">
    <source>
        <dbReference type="ARBA" id="ARBA00031423"/>
    </source>
</evidence>
<dbReference type="AlphaFoldDB" id="A0A3M9N4Q3"/>
<dbReference type="Proteomes" id="UP000267223">
    <property type="component" value="Unassembled WGS sequence"/>
</dbReference>
<evidence type="ECO:0000259" key="12">
    <source>
        <dbReference type="PROSITE" id="PS51166"/>
    </source>
</evidence>
<evidence type="ECO:0000256" key="3">
    <source>
        <dbReference type="ARBA" id="ARBA00005684"/>
    </source>
</evidence>
<dbReference type="GO" id="GO:0005737">
    <property type="term" value="C:cytoplasm"/>
    <property type="evidence" value="ECO:0007669"/>
    <property type="project" value="UniProtKB-SubCell"/>
</dbReference>
<dbReference type="GO" id="GO:2001070">
    <property type="term" value="F:starch binding"/>
    <property type="evidence" value="ECO:0007669"/>
    <property type="project" value="InterPro"/>
</dbReference>
<evidence type="ECO:0000313" key="13">
    <source>
        <dbReference type="EMBL" id="RNI32770.1"/>
    </source>
</evidence>
<dbReference type="RefSeq" id="WP_123122522.1">
    <property type="nucleotide sequence ID" value="NZ_RJJR01000024.1"/>
</dbReference>
<keyword evidence="8 13" id="KW-0808">Transferase</keyword>
<dbReference type="EC" id="2.4.1.25" evidence="4"/>
<sequence>MKISFYLRYYTVMGEELYVTGNNKYLGDNMPENAVQMRWLDNDTWTVTLDLPDDFDDEIHYKYILKDLKSVYVVDGEEDRFINLSVKKKNSYFVFDTWNSAGAIWNVFFTKAFRDILLPPVVKVKASFPKKFTHIFRVKAPLLKPGEVLCLCGSTLHLNSWNTEAPIFMEPKNNWFTAKVFLDENEWPASYKYGIYNIDEKKFVRFEQGENRLIRKLEEPENSITILNDGFVNYQPALWKGAGVSIPVFSLRTKKSFGVGEFIDLKLLIDWANQTGIKLIQVLPVNDTISTYTWKDSYPYAAISAFALHPVYINLEKVAGKQFASVIKPLSRKQKQLNQLKKFDYEQVLKFKLTALKELFEAMKMDLINDPGYFEFFELNRHWLVPYAAFSYLRDKYKTPDAATWKSNKKYNEQAIQKFVAPSQKHYNEILFFYFVQYHLHLQLKEVADYAHKKGIILKGDIPIGVSRHSCDTWIDPSLYNMEEQAGAPPDNFANKGQNWGFPTYNWKKMAEDHFCWWRRRFDNMSNYFDAFRIDHILGFFRIWSIPLESVEGIMGRFVPAIPVDISEFFQRNISFNHDRYCKPFITQSILENTFKTRTEEVKKKYLEQVSGDRYALKEFVNTQSKVLKELKKNDDTELKQGLFDLISNVILFDAECSGEQKFHFRISLEQTSSFHWLDDHTKGALWNLYIDYFFHRQNDYWKKEGMEKLPYLKRNTNMLVCGEDLGMVPPCVPEVMGQLGILGLDIERMPKAAGKEFFHPADAQYLSVVMPSTHDMSTVREWWQENREQTQRFYNYMLGQYGEAPETCETWISKKIVLQHLYSPAMWSIFQLADLTSLDENLRVEDPADERINVPADPNYYWHYRMNINVEDLIKEKDFNEELKKYIADSGR</sequence>
<dbReference type="Gene3D" id="2.60.40.10">
    <property type="entry name" value="Immunoglobulins"/>
    <property type="match status" value="2"/>
</dbReference>
<dbReference type="SUPFAM" id="SSF51445">
    <property type="entry name" value="(Trans)glycosidases"/>
    <property type="match status" value="1"/>
</dbReference>
<dbReference type="InterPro" id="IPR013783">
    <property type="entry name" value="Ig-like_fold"/>
</dbReference>
<dbReference type="SMART" id="SM01065">
    <property type="entry name" value="CBM_2"/>
    <property type="match status" value="2"/>
</dbReference>
<gene>
    <name evidence="13" type="ORF">EFY79_19945</name>
</gene>
<dbReference type="InterPro" id="IPR003385">
    <property type="entry name" value="Glyco_hydro_77"/>
</dbReference>
<dbReference type="SUPFAM" id="SSF49452">
    <property type="entry name" value="Starch-binding domain-like"/>
    <property type="match status" value="2"/>
</dbReference>
<evidence type="ECO:0000256" key="11">
    <source>
        <dbReference type="ARBA" id="ARBA00031501"/>
    </source>
</evidence>
<dbReference type="EMBL" id="RJJR01000024">
    <property type="protein sequence ID" value="RNI32770.1"/>
    <property type="molecule type" value="Genomic_DNA"/>
</dbReference>
<comment type="similarity">
    <text evidence="3">Belongs to the disproportionating enzyme family.</text>
</comment>
<comment type="catalytic activity">
    <reaction evidence="1">
        <text>Transfers a segment of a (1-&gt;4)-alpha-D-glucan to a new position in an acceptor, which may be glucose or a (1-&gt;4)-alpha-D-glucan.</text>
        <dbReference type="EC" id="2.4.1.25"/>
    </reaction>
</comment>
<organism evidence="13 14">
    <name type="scientific">Hanamia caeni</name>
    <dbReference type="NCBI Taxonomy" id="2294116"/>
    <lineage>
        <taxon>Bacteria</taxon>
        <taxon>Pseudomonadati</taxon>
        <taxon>Bacteroidota</taxon>
        <taxon>Chitinophagia</taxon>
        <taxon>Chitinophagales</taxon>
        <taxon>Chitinophagaceae</taxon>
        <taxon>Hanamia</taxon>
    </lineage>
</organism>